<organism evidence="1">
    <name type="scientific">Oppiella nova</name>
    <dbReference type="NCBI Taxonomy" id="334625"/>
    <lineage>
        <taxon>Eukaryota</taxon>
        <taxon>Metazoa</taxon>
        <taxon>Ecdysozoa</taxon>
        <taxon>Arthropoda</taxon>
        <taxon>Chelicerata</taxon>
        <taxon>Arachnida</taxon>
        <taxon>Acari</taxon>
        <taxon>Acariformes</taxon>
        <taxon>Sarcoptiformes</taxon>
        <taxon>Oribatida</taxon>
        <taxon>Brachypylina</taxon>
        <taxon>Oppioidea</taxon>
        <taxon>Oppiidae</taxon>
        <taxon>Oppiella</taxon>
    </lineage>
</organism>
<reference evidence="1" key="1">
    <citation type="submission" date="2020-11" db="EMBL/GenBank/DDBJ databases">
        <authorList>
            <person name="Tran Van P."/>
        </authorList>
    </citation>
    <scope>NUCLEOTIDE SEQUENCE</scope>
</reference>
<accession>A0A7R9LWZ4</accession>
<evidence type="ECO:0000313" key="2">
    <source>
        <dbReference type="Proteomes" id="UP000728032"/>
    </source>
</evidence>
<sequence length="143" mass="15890">MAQRDHNINIDLGKIFRMGLLTGTGGTKLGIDVLNGFVNVGVDRNRYPGYSSSSGYPSSGGVTGGNHVIDIEEDPYIRPVRTGSIRDRIRNKYIYNRRGATDVNVSVEDPYIRPVRTGSIRDRIRNKYIYNRRGATDVNVSVG</sequence>
<keyword evidence="2" id="KW-1185">Reference proteome</keyword>
<dbReference type="EMBL" id="OC918364">
    <property type="protein sequence ID" value="CAD7649249.1"/>
    <property type="molecule type" value="Genomic_DNA"/>
</dbReference>
<dbReference type="OrthoDB" id="6535415at2759"/>
<name>A0A7R9LWZ4_9ACAR</name>
<evidence type="ECO:0000313" key="1">
    <source>
        <dbReference type="EMBL" id="CAD7649249.1"/>
    </source>
</evidence>
<gene>
    <name evidence="1" type="ORF">ONB1V03_LOCUS7188</name>
</gene>
<dbReference type="AlphaFoldDB" id="A0A7R9LWZ4"/>
<dbReference type="EMBL" id="CAJPVJ010003539">
    <property type="protein sequence ID" value="CAG2167691.1"/>
    <property type="molecule type" value="Genomic_DNA"/>
</dbReference>
<dbReference type="Proteomes" id="UP000728032">
    <property type="component" value="Unassembled WGS sequence"/>
</dbReference>
<protein>
    <submittedName>
        <fullName evidence="1">Uncharacterized protein</fullName>
    </submittedName>
</protein>
<proteinExistence type="predicted"/>